<dbReference type="AlphaFoldDB" id="A0A2V3WC95"/>
<dbReference type="FunFam" id="2.70.150.10:FF:000016">
    <property type="entry name" value="Calcium-transporting P-type ATPase putative"/>
    <property type="match status" value="1"/>
</dbReference>
<feature type="transmembrane region" description="Helical" evidence="18">
    <location>
        <begin position="853"/>
        <end position="872"/>
    </location>
</feature>
<keyword evidence="11" id="KW-0106">Calcium</keyword>
<dbReference type="SFLD" id="SFLDF00027">
    <property type="entry name" value="p-type_atpase"/>
    <property type="match status" value="1"/>
</dbReference>
<dbReference type="Gene3D" id="2.70.150.10">
    <property type="entry name" value="Calcium-transporting ATPase, cytoplasmic transduction domain A"/>
    <property type="match status" value="1"/>
</dbReference>
<evidence type="ECO:0000313" key="20">
    <source>
        <dbReference type="EMBL" id="PXW92195.1"/>
    </source>
</evidence>
<feature type="domain" description="Cation-transporting P-type ATPase N-terminal" evidence="19">
    <location>
        <begin position="5"/>
        <end position="79"/>
    </location>
</feature>
<evidence type="ECO:0000256" key="14">
    <source>
        <dbReference type="ARBA" id="ARBA00022989"/>
    </source>
</evidence>
<dbReference type="InterPro" id="IPR023299">
    <property type="entry name" value="ATPase_P-typ_cyto_dom_N"/>
</dbReference>
<dbReference type="InterPro" id="IPR018303">
    <property type="entry name" value="ATPase_P-typ_P_site"/>
</dbReference>
<evidence type="ECO:0000256" key="18">
    <source>
        <dbReference type="SAM" id="Phobius"/>
    </source>
</evidence>
<dbReference type="SUPFAM" id="SSF81660">
    <property type="entry name" value="Metal cation-transporting ATPase, ATP-binding domain N"/>
    <property type="match status" value="1"/>
</dbReference>
<reference evidence="20 21" key="1">
    <citation type="submission" date="2018-05" db="EMBL/GenBank/DDBJ databases">
        <title>Genomic Encyclopedia of Type Strains, Phase IV (KMG-IV): sequencing the most valuable type-strain genomes for metagenomic binning, comparative biology and taxonomic classification.</title>
        <authorList>
            <person name="Goeker M."/>
        </authorList>
    </citation>
    <scope>NUCLEOTIDE SEQUENCE [LARGE SCALE GENOMIC DNA]</scope>
    <source>
        <strain evidence="20 21">DSM 22440</strain>
    </source>
</reference>
<evidence type="ECO:0000256" key="11">
    <source>
        <dbReference type="ARBA" id="ARBA00022837"/>
    </source>
</evidence>
<keyword evidence="14 18" id="KW-1133">Transmembrane helix</keyword>
<feature type="transmembrane region" description="Helical" evidence="18">
    <location>
        <begin position="55"/>
        <end position="77"/>
    </location>
</feature>
<evidence type="ECO:0000256" key="13">
    <source>
        <dbReference type="ARBA" id="ARBA00022967"/>
    </source>
</evidence>
<dbReference type="GO" id="GO:0005524">
    <property type="term" value="F:ATP binding"/>
    <property type="evidence" value="ECO:0007669"/>
    <property type="project" value="UniProtKB-KW"/>
</dbReference>
<dbReference type="InterPro" id="IPR050510">
    <property type="entry name" value="Cation_transp_ATPase_P-type"/>
</dbReference>
<accession>A0A2V3WC95</accession>
<dbReference type="SUPFAM" id="SSF56784">
    <property type="entry name" value="HAD-like"/>
    <property type="match status" value="1"/>
</dbReference>
<comment type="caution">
    <text evidence="20">The sequence shown here is derived from an EMBL/GenBank/DDBJ whole genome shotgun (WGS) entry which is preliminary data.</text>
</comment>
<dbReference type="PANTHER" id="PTHR43294:SF20">
    <property type="entry name" value="P-TYPE ATPASE"/>
    <property type="match status" value="1"/>
</dbReference>
<feature type="transmembrane region" description="Helical" evidence="18">
    <location>
        <begin position="246"/>
        <end position="268"/>
    </location>
</feature>
<keyword evidence="4" id="KW-0813">Transport</keyword>
<keyword evidence="7" id="KW-0109">Calcium transport</keyword>
<dbReference type="RefSeq" id="WP_110250822.1">
    <property type="nucleotide sequence ID" value="NZ_QJJR01000003.1"/>
</dbReference>
<evidence type="ECO:0000256" key="6">
    <source>
        <dbReference type="ARBA" id="ARBA00022553"/>
    </source>
</evidence>
<dbReference type="NCBIfam" id="TIGR01494">
    <property type="entry name" value="ATPase_P-type"/>
    <property type="match status" value="2"/>
</dbReference>
<dbReference type="SUPFAM" id="SSF81653">
    <property type="entry name" value="Calcium ATPase, transduction domain A"/>
    <property type="match status" value="1"/>
</dbReference>
<evidence type="ECO:0000256" key="7">
    <source>
        <dbReference type="ARBA" id="ARBA00022568"/>
    </source>
</evidence>
<dbReference type="PANTHER" id="PTHR43294">
    <property type="entry name" value="SODIUM/POTASSIUM-TRANSPORTING ATPASE SUBUNIT ALPHA"/>
    <property type="match status" value="1"/>
</dbReference>
<feature type="transmembrane region" description="Helical" evidence="18">
    <location>
        <begin position="783"/>
        <end position="802"/>
    </location>
</feature>
<keyword evidence="13" id="KW-1278">Translocase</keyword>
<dbReference type="GO" id="GO:0006883">
    <property type="term" value="P:intracellular sodium ion homeostasis"/>
    <property type="evidence" value="ECO:0007669"/>
    <property type="project" value="TreeGrafter"/>
</dbReference>
<dbReference type="SFLD" id="SFLDS00003">
    <property type="entry name" value="Haloacid_Dehalogenase"/>
    <property type="match status" value="1"/>
</dbReference>
<evidence type="ECO:0000256" key="9">
    <source>
        <dbReference type="ARBA" id="ARBA00022723"/>
    </source>
</evidence>
<keyword evidence="5" id="KW-1003">Cell membrane</keyword>
<evidence type="ECO:0000256" key="16">
    <source>
        <dbReference type="ARBA" id="ARBA00023136"/>
    </source>
</evidence>
<dbReference type="InterPro" id="IPR059000">
    <property type="entry name" value="ATPase_P-type_domA"/>
</dbReference>
<dbReference type="GO" id="GO:0016887">
    <property type="term" value="F:ATP hydrolysis activity"/>
    <property type="evidence" value="ECO:0007669"/>
    <property type="project" value="InterPro"/>
</dbReference>
<dbReference type="Proteomes" id="UP000247922">
    <property type="component" value="Unassembled WGS sequence"/>
</dbReference>
<dbReference type="InterPro" id="IPR004014">
    <property type="entry name" value="ATPase_P-typ_cation-transptr_N"/>
</dbReference>
<dbReference type="Gene3D" id="3.40.50.1000">
    <property type="entry name" value="HAD superfamily/HAD-like"/>
    <property type="match status" value="1"/>
</dbReference>
<comment type="similarity">
    <text evidence="2">Belongs to the cation transport ATPase (P-type) (TC 3.A.3) family. Type IIA subfamily.</text>
</comment>
<keyword evidence="8 18" id="KW-0812">Transmembrane</keyword>
<dbReference type="SUPFAM" id="SSF81665">
    <property type="entry name" value="Calcium ATPase, transmembrane domain M"/>
    <property type="match status" value="1"/>
</dbReference>
<dbReference type="GO" id="GO:0005388">
    <property type="term" value="F:P-type calcium transporter activity"/>
    <property type="evidence" value="ECO:0007669"/>
    <property type="project" value="UniProtKB-EC"/>
</dbReference>
<dbReference type="Pfam" id="PF00122">
    <property type="entry name" value="E1-E2_ATPase"/>
    <property type="match status" value="1"/>
</dbReference>
<dbReference type="SMART" id="SM00831">
    <property type="entry name" value="Cation_ATPase_N"/>
    <property type="match status" value="1"/>
</dbReference>
<dbReference type="GO" id="GO:0030007">
    <property type="term" value="P:intracellular potassium ion homeostasis"/>
    <property type="evidence" value="ECO:0007669"/>
    <property type="project" value="TreeGrafter"/>
</dbReference>
<dbReference type="SFLD" id="SFLDG00002">
    <property type="entry name" value="C1.7:_P-type_atpase_like"/>
    <property type="match status" value="1"/>
</dbReference>
<protein>
    <recommendedName>
        <fullName evidence="3">P-type Ca(2+) transporter</fullName>
        <ecNumber evidence="3">7.2.2.10</ecNumber>
    </recommendedName>
</protein>
<feature type="transmembrane region" description="Helical" evidence="18">
    <location>
        <begin position="682"/>
        <end position="706"/>
    </location>
</feature>
<evidence type="ECO:0000313" key="21">
    <source>
        <dbReference type="Proteomes" id="UP000247922"/>
    </source>
</evidence>
<sequence length="884" mass="97377">MADYLWFTKDIEEVREELDTDLNNGLSEAKVNQKLTKHGENKLPDEAKTSAWKKFLLHFNDVLIYILLAAAIITLVLGHYIDTIVIVLVAVINALIGYIQESKAEKALDGIQKMLSLKATVIRDGDRHEVNAEALVPGDIVMLKAGDKIPADLRLIEADRFKVEESALTGESTAVKKDTASLPEDTALGDRLNLTFSGTSVASGSAKGIVVETGESTELGKINSSMQTVKEIKTPLLKQTDHFGKMIAIVIVVLAVVLFVFGLVFHNYPWGELLLSVIGLMVAAIPEGLPAILSIILAIGVQTMADEKAIMRTLPSVETLGAVSVICSDKTGTLTKNEMTVQAVVTDNQTIEVTGTGYQPKGDLCDRGEPVEVEKGSTLHQFLTAVKTVNASDIRSDDGQWQVFGEPTEGCLITLAEKAKTTIERLQMIDKIPFDSDYKYMAGLVEEDGQKKIYLKGAPDRLFDMAGLQEGSDERLYWENKMRKRTKHGERVIAAAVKNVAASASAIDHQDVSEGITLLGLAGILDPPREEAIEAVKLCKRAGIRVKMITGDHKETALAIAREMKITDREEVIEGRALDDMSDEERREVVERVDVFARTSPMNKLQLVEALQANGHISAMTGDGVNDAPALKRADIGVAMGIKGTEVAKEASEMVLVDDNFSTIVNAVREGRRVYDNLKKTILFILPTNGAEAFLVLAALLIGLQMPLTPVQILYVNMVTAVTVALALAFEPLEKGTMEKPPRKSNEQLLSPYYMFRILFVSILIGGSIMLMNQTLLDSYAEAHVNTITLHALVFAQLFHMFNVRNERHFSLNKDFFKNKAAFLVSLILLIVQFLVTYLPFLQTALGLYPIELSHWIFPVGIGLMVFVVVEIEKFMTHRLFKRK</sequence>
<dbReference type="OrthoDB" id="9813266at2"/>
<dbReference type="InterPro" id="IPR044492">
    <property type="entry name" value="P_typ_ATPase_HD_dom"/>
</dbReference>
<evidence type="ECO:0000256" key="3">
    <source>
        <dbReference type="ARBA" id="ARBA00012790"/>
    </source>
</evidence>
<dbReference type="FunFam" id="3.40.50.1000:FF:000001">
    <property type="entry name" value="Phospholipid-transporting ATPase IC"/>
    <property type="match status" value="1"/>
</dbReference>
<dbReference type="GO" id="GO:0005886">
    <property type="term" value="C:plasma membrane"/>
    <property type="evidence" value="ECO:0007669"/>
    <property type="project" value="UniProtKB-SubCell"/>
</dbReference>
<keyword evidence="15" id="KW-0406">Ion transport</keyword>
<feature type="transmembrane region" description="Helical" evidence="18">
    <location>
        <begin position="83"/>
        <end position="99"/>
    </location>
</feature>
<dbReference type="FunFam" id="3.40.50.1000:FF:000028">
    <property type="entry name" value="Calcium-transporting P-type ATPase, putative"/>
    <property type="match status" value="1"/>
</dbReference>
<dbReference type="GO" id="GO:1902600">
    <property type="term" value="P:proton transmembrane transport"/>
    <property type="evidence" value="ECO:0007669"/>
    <property type="project" value="TreeGrafter"/>
</dbReference>
<evidence type="ECO:0000256" key="12">
    <source>
        <dbReference type="ARBA" id="ARBA00022840"/>
    </source>
</evidence>
<evidence type="ECO:0000256" key="8">
    <source>
        <dbReference type="ARBA" id="ARBA00022692"/>
    </source>
</evidence>
<dbReference type="GO" id="GO:0036376">
    <property type="term" value="P:sodium ion export across plasma membrane"/>
    <property type="evidence" value="ECO:0007669"/>
    <property type="project" value="TreeGrafter"/>
</dbReference>
<evidence type="ECO:0000256" key="10">
    <source>
        <dbReference type="ARBA" id="ARBA00022741"/>
    </source>
</evidence>
<organism evidence="20 21">
    <name type="scientific">Streptohalobacillus salinus</name>
    <dbReference type="NCBI Taxonomy" id="621096"/>
    <lineage>
        <taxon>Bacteria</taxon>
        <taxon>Bacillati</taxon>
        <taxon>Bacillota</taxon>
        <taxon>Bacilli</taxon>
        <taxon>Bacillales</taxon>
        <taxon>Bacillaceae</taxon>
        <taxon>Streptohalobacillus</taxon>
    </lineage>
</organism>
<keyword evidence="10" id="KW-0547">Nucleotide-binding</keyword>
<dbReference type="InterPro" id="IPR008250">
    <property type="entry name" value="ATPase_P-typ_transduc_dom_A_sf"/>
</dbReference>
<comment type="catalytic activity">
    <reaction evidence="17">
        <text>Ca(2+)(in) + ATP + H2O = Ca(2+)(out) + ADP + phosphate + H(+)</text>
        <dbReference type="Rhea" id="RHEA:18105"/>
        <dbReference type="ChEBI" id="CHEBI:15377"/>
        <dbReference type="ChEBI" id="CHEBI:15378"/>
        <dbReference type="ChEBI" id="CHEBI:29108"/>
        <dbReference type="ChEBI" id="CHEBI:30616"/>
        <dbReference type="ChEBI" id="CHEBI:43474"/>
        <dbReference type="ChEBI" id="CHEBI:456216"/>
        <dbReference type="EC" id="7.2.2.10"/>
    </reaction>
</comment>
<gene>
    <name evidence="20" type="ORF">DES38_103214</name>
</gene>
<evidence type="ECO:0000256" key="15">
    <source>
        <dbReference type="ARBA" id="ARBA00023065"/>
    </source>
</evidence>
<keyword evidence="6" id="KW-0597">Phosphoprotein</keyword>
<dbReference type="PRINTS" id="PR00121">
    <property type="entry name" value="NAKATPASE"/>
</dbReference>
<evidence type="ECO:0000259" key="19">
    <source>
        <dbReference type="SMART" id="SM00831"/>
    </source>
</evidence>
<dbReference type="Pfam" id="PF00689">
    <property type="entry name" value="Cation_ATPase_C"/>
    <property type="match status" value="1"/>
</dbReference>
<dbReference type="GO" id="GO:0046872">
    <property type="term" value="F:metal ion binding"/>
    <property type="evidence" value="ECO:0007669"/>
    <property type="project" value="UniProtKB-KW"/>
</dbReference>
<name>A0A2V3WC95_9BACI</name>
<dbReference type="Gene3D" id="3.40.1110.10">
    <property type="entry name" value="Calcium-transporting ATPase, cytoplasmic domain N"/>
    <property type="match status" value="1"/>
</dbReference>
<dbReference type="Pfam" id="PF13246">
    <property type="entry name" value="Cation_ATPase"/>
    <property type="match status" value="1"/>
</dbReference>
<dbReference type="GO" id="GO:1990573">
    <property type="term" value="P:potassium ion import across plasma membrane"/>
    <property type="evidence" value="ECO:0007669"/>
    <property type="project" value="TreeGrafter"/>
</dbReference>
<dbReference type="EC" id="7.2.2.10" evidence="3"/>
<evidence type="ECO:0000256" key="4">
    <source>
        <dbReference type="ARBA" id="ARBA00022448"/>
    </source>
</evidence>
<evidence type="ECO:0000256" key="1">
    <source>
        <dbReference type="ARBA" id="ARBA00004651"/>
    </source>
</evidence>
<comment type="subcellular location">
    <subcellularLocation>
        <location evidence="1">Cell membrane</location>
        <topology evidence="1">Multi-pass membrane protein</topology>
    </subcellularLocation>
</comment>
<dbReference type="PRINTS" id="PR00119">
    <property type="entry name" value="CATATPASE"/>
</dbReference>
<dbReference type="InterPro" id="IPR023214">
    <property type="entry name" value="HAD_sf"/>
</dbReference>
<dbReference type="InterPro" id="IPR036412">
    <property type="entry name" value="HAD-like_sf"/>
</dbReference>
<keyword evidence="16 18" id="KW-0472">Membrane</keyword>
<dbReference type="Pfam" id="PF00690">
    <property type="entry name" value="Cation_ATPase_N"/>
    <property type="match status" value="1"/>
</dbReference>
<dbReference type="InterPro" id="IPR006068">
    <property type="entry name" value="ATPase_P-typ_cation-transptr_C"/>
</dbReference>
<dbReference type="InterPro" id="IPR023298">
    <property type="entry name" value="ATPase_P-typ_TM_dom_sf"/>
</dbReference>
<keyword evidence="9" id="KW-0479">Metal-binding</keyword>
<keyword evidence="12" id="KW-0067">ATP-binding</keyword>
<dbReference type="Gene3D" id="1.20.1110.10">
    <property type="entry name" value="Calcium-transporting ATPase, transmembrane domain"/>
    <property type="match status" value="1"/>
</dbReference>
<evidence type="ECO:0000256" key="5">
    <source>
        <dbReference type="ARBA" id="ARBA00022475"/>
    </source>
</evidence>
<dbReference type="PROSITE" id="PS00154">
    <property type="entry name" value="ATPASE_E1_E2"/>
    <property type="match status" value="1"/>
</dbReference>
<keyword evidence="21" id="KW-1185">Reference proteome</keyword>
<dbReference type="GO" id="GO:0005391">
    <property type="term" value="F:P-type sodium:potassium-exchanging transporter activity"/>
    <property type="evidence" value="ECO:0007669"/>
    <property type="project" value="TreeGrafter"/>
</dbReference>
<dbReference type="EMBL" id="QJJR01000003">
    <property type="protein sequence ID" value="PXW92195.1"/>
    <property type="molecule type" value="Genomic_DNA"/>
</dbReference>
<feature type="transmembrane region" description="Helical" evidence="18">
    <location>
        <begin position="274"/>
        <end position="301"/>
    </location>
</feature>
<feature type="transmembrane region" description="Helical" evidence="18">
    <location>
        <begin position="822"/>
        <end position="841"/>
    </location>
</feature>
<dbReference type="InterPro" id="IPR001757">
    <property type="entry name" value="P_typ_ATPase"/>
</dbReference>
<feature type="transmembrane region" description="Helical" evidence="18">
    <location>
        <begin position="712"/>
        <end position="733"/>
    </location>
</feature>
<proteinExistence type="inferred from homology"/>
<evidence type="ECO:0000256" key="2">
    <source>
        <dbReference type="ARBA" id="ARBA00005675"/>
    </source>
</evidence>
<feature type="transmembrane region" description="Helical" evidence="18">
    <location>
        <begin position="754"/>
        <end position="771"/>
    </location>
</feature>
<evidence type="ECO:0000256" key="17">
    <source>
        <dbReference type="ARBA" id="ARBA00048694"/>
    </source>
</evidence>